<evidence type="ECO:0000313" key="5">
    <source>
        <dbReference type="Proteomes" id="UP000031982"/>
    </source>
</evidence>
<dbReference type="InterPro" id="IPR001119">
    <property type="entry name" value="SLH_dom"/>
</dbReference>
<accession>A0ABR5AUW0</accession>
<dbReference type="InterPro" id="IPR001279">
    <property type="entry name" value="Metallo-B-lactamas"/>
</dbReference>
<dbReference type="SUPFAM" id="SSF56281">
    <property type="entry name" value="Metallo-hydrolase/oxidoreductase"/>
    <property type="match status" value="1"/>
</dbReference>
<dbReference type="RefSeq" id="WP_041113766.1">
    <property type="nucleotide sequence ID" value="NZ_JARTHD010000011.1"/>
</dbReference>
<dbReference type="Pfam" id="PF00753">
    <property type="entry name" value="Lactamase_B"/>
    <property type="match status" value="1"/>
</dbReference>
<keyword evidence="4" id="KW-0378">Hydrolase</keyword>
<reference evidence="4 5" key="1">
    <citation type="submission" date="2015-01" db="EMBL/GenBank/DDBJ databases">
        <title>Genome Assembly of Bacillus badius MTCC 1458.</title>
        <authorList>
            <person name="Verma A."/>
            <person name="Khatri I."/>
            <person name="Mual P."/>
            <person name="Subramanian S."/>
            <person name="Krishnamurthi S."/>
        </authorList>
    </citation>
    <scope>NUCLEOTIDE SEQUENCE [LARGE SCALE GENOMIC DNA]</scope>
    <source>
        <strain evidence="4 5">MTCC 1458</strain>
    </source>
</reference>
<organism evidence="4 5">
    <name type="scientific">Bacillus badius</name>
    <dbReference type="NCBI Taxonomy" id="1455"/>
    <lineage>
        <taxon>Bacteria</taxon>
        <taxon>Bacillati</taxon>
        <taxon>Bacillota</taxon>
        <taxon>Bacilli</taxon>
        <taxon>Bacillales</taxon>
        <taxon>Bacillaceae</taxon>
        <taxon>Pseudobacillus</taxon>
    </lineage>
</organism>
<evidence type="ECO:0000256" key="1">
    <source>
        <dbReference type="ARBA" id="ARBA00022729"/>
    </source>
</evidence>
<dbReference type="Gene3D" id="3.60.15.10">
    <property type="entry name" value="Ribonuclease Z/Hydroxyacylglutathione hydrolase-like"/>
    <property type="match status" value="1"/>
</dbReference>
<protein>
    <submittedName>
        <fullName evidence="4">Serine protease</fullName>
    </submittedName>
</protein>
<dbReference type="PANTHER" id="PTHR30619">
    <property type="entry name" value="DNA INTERNALIZATION/COMPETENCE PROTEIN COMEC/REC2"/>
    <property type="match status" value="1"/>
</dbReference>
<dbReference type="GO" id="GO:0008233">
    <property type="term" value="F:peptidase activity"/>
    <property type="evidence" value="ECO:0007669"/>
    <property type="project" value="UniProtKB-KW"/>
</dbReference>
<evidence type="ECO:0000256" key="2">
    <source>
        <dbReference type="SAM" id="SignalP"/>
    </source>
</evidence>
<feature type="domain" description="SLH" evidence="3">
    <location>
        <begin position="147"/>
        <end position="205"/>
    </location>
</feature>
<proteinExistence type="predicted"/>
<keyword evidence="5" id="KW-1185">Reference proteome</keyword>
<evidence type="ECO:0000313" key="4">
    <source>
        <dbReference type="EMBL" id="KIL78544.1"/>
    </source>
</evidence>
<feature type="signal peptide" evidence="2">
    <location>
        <begin position="1"/>
        <end position="24"/>
    </location>
</feature>
<feature type="chain" id="PRO_5045949904" evidence="2">
    <location>
        <begin position="25"/>
        <end position="476"/>
    </location>
</feature>
<dbReference type="InterPro" id="IPR035681">
    <property type="entry name" value="ComA-like_MBL"/>
</dbReference>
<dbReference type="CDD" id="cd07731">
    <property type="entry name" value="ComA-like_MBL-fold"/>
    <property type="match status" value="1"/>
</dbReference>
<evidence type="ECO:0000259" key="3">
    <source>
        <dbReference type="PROSITE" id="PS51272"/>
    </source>
</evidence>
<feature type="domain" description="SLH" evidence="3">
    <location>
        <begin position="83"/>
        <end position="146"/>
    </location>
</feature>
<dbReference type="PANTHER" id="PTHR30619:SF1">
    <property type="entry name" value="RECOMBINATION PROTEIN 2"/>
    <property type="match status" value="1"/>
</dbReference>
<feature type="domain" description="SLH" evidence="3">
    <location>
        <begin position="23"/>
        <end position="82"/>
    </location>
</feature>
<dbReference type="EMBL" id="JXLP01000009">
    <property type="protein sequence ID" value="KIL78544.1"/>
    <property type="molecule type" value="Genomic_DNA"/>
</dbReference>
<name>A0ABR5AUW0_BACBA</name>
<keyword evidence="1 2" id="KW-0732">Signal</keyword>
<gene>
    <name evidence="4" type="ORF">SD77_4224</name>
</gene>
<comment type="caution">
    <text evidence="4">The sequence shown here is derived from an EMBL/GenBank/DDBJ whole genome shotgun (WGS) entry which is preliminary data.</text>
</comment>
<dbReference type="InterPro" id="IPR036866">
    <property type="entry name" value="RibonucZ/Hydroxyglut_hydro"/>
</dbReference>
<dbReference type="GO" id="GO:0006508">
    <property type="term" value="P:proteolysis"/>
    <property type="evidence" value="ECO:0007669"/>
    <property type="project" value="UniProtKB-KW"/>
</dbReference>
<dbReference type="PROSITE" id="PS51272">
    <property type="entry name" value="SLH"/>
    <property type="match status" value="3"/>
</dbReference>
<keyword evidence="4" id="KW-0645">Protease</keyword>
<sequence>MKKVWISVCAFVLGFSLFIPFAKAAQFTDVTANNRFYDEILFLADEGIISGFPDGKFKPGQEVTRGAAAIIIGKALDLDGTKRKTKFKDVSSTNTASGYIASAVDRGIISGFPDGTFRPSQFVTRGEMAILLSRAFELKDEETINFSDVHSKMAAYPYIKKMVAAGIAAGYEDNTYKPGLVLKREQFAAFMARAVNPFFIPGHETPDFSVSFLNVGQGDATLVEFPNGQTMLIDAGASEEAIQRELAALEIEKIHTLVITHPGDGHTGGADYVINHLHVEKLFDSGLPGTSAQYKEYVQAAEAKKITRQAVKTGQHLSPDHQVSVDVLHADSLAANMDDGSVVIRITYGDIRYLLTSEIGAAAETQLMSKQDVQADILKTAKNGAGEATSPSFIKAVDPIMAIFSTDGRAGFPDETVKANLKAHGAEVFSTTDGMIVTMSSRKSFYIFQDNGAEAKSAQAHPVSAASLKKYVPLTQ</sequence>
<dbReference type="Proteomes" id="UP000031982">
    <property type="component" value="Unassembled WGS sequence"/>
</dbReference>
<dbReference type="Pfam" id="PF00395">
    <property type="entry name" value="SLH"/>
    <property type="match status" value="3"/>
</dbReference>
<dbReference type="InterPro" id="IPR052159">
    <property type="entry name" value="Competence_DNA_uptake"/>
</dbReference>